<accession>X6MQU0</accession>
<sequence>MYFLLRKNYLDINTIRMLTDDENVDDAMEDDMSGLESADSTTSGSSLYESSAPPCLSEVSKFVSTAGEVCRGLNHIEDLKVHTFVEILFHCNPISVLPIVSWNIRMWNDVHDVFDVNALLGEEQIQP</sequence>
<dbReference type="AlphaFoldDB" id="X6MQU0"/>
<dbReference type="EMBL" id="ASPP01018636">
    <property type="protein sequence ID" value="ETO16016.1"/>
    <property type="molecule type" value="Genomic_DNA"/>
</dbReference>
<protein>
    <submittedName>
        <fullName evidence="1">Uncharacterized protein</fullName>
    </submittedName>
</protein>
<evidence type="ECO:0000313" key="1">
    <source>
        <dbReference type="EMBL" id="ETO16016.1"/>
    </source>
</evidence>
<comment type="caution">
    <text evidence="1">The sequence shown here is derived from an EMBL/GenBank/DDBJ whole genome shotgun (WGS) entry which is preliminary data.</text>
</comment>
<name>X6MQU0_RETFI</name>
<keyword evidence="2" id="KW-1185">Reference proteome</keyword>
<evidence type="ECO:0000313" key="2">
    <source>
        <dbReference type="Proteomes" id="UP000023152"/>
    </source>
</evidence>
<reference evidence="1 2" key="1">
    <citation type="journal article" date="2013" name="Curr. Biol.">
        <title>The Genome of the Foraminiferan Reticulomyxa filosa.</title>
        <authorList>
            <person name="Glockner G."/>
            <person name="Hulsmann N."/>
            <person name="Schleicher M."/>
            <person name="Noegel A.A."/>
            <person name="Eichinger L."/>
            <person name="Gallinger C."/>
            <person name="Pawlowski J."/>
            <person name="Sierra R."/>
            <person name="Euteneuer U."/>
            <person name="Pillet L."/>
            <person name="Moustafa A."/>
            <person name="Platzer M."/>
            <person name="Groth M."/>
            <person name="Szafranski K."/>
            <person name="Schliwa M."/>
        </authorList>
    </citation>
    <scope>NUCLEOTIDE SEQUENCE [LARGE SCALE GENOMIC DNA]</scope>
</reference>
<dbReference type="Proteomes" id="UP000023152">
    <property type="component" value="Unassembled WGS sequence"/>
</dbReference>
<organism evidence="1 2">
    <name type="scientific">Reticulomyxa filosa</name>
    <dbReference type="NCBI Taxonomy" id="46433"/>
    <lineage>
        <taxon>Eukaryota</taxon>
        <taxon>Sar</taxon>
        <taxon>Rhizaria</taxon>
        <taxon>Retaria</taxon>
        <taxon>Foraminifera</taxon>
        <taxon>Monothalamids</taxon>
        <taxon>Reticulomyxidae</taxon>
        <taxon>Reticulomyxa</taxon>
    </lineage>
</organism>
<gene>
    <name evidence="1" type="ORF">RFI_21344</name>
</gene>
<proteinExistence type="predicted"/>